<comment type="subcellular location">
    <subcellularLocation>
        <location evidence="1">Membrane</location>
        <topology evidence="1">Multi-pass membrane protein</topology>
    </subcellularLocation>
</comment>
<dbReference type="InterPro" id="IPR002076">
    <property type="entry name" value="ELO_fam"/>
</dbReference>
<comment type="similarity">
    <text evidence="10">Belongs to the ELO family.</text>
</comment>
<dbReference type="EMBL" id="OC915312">
    <property type="protein sequence ID" value="CAD7639836.1"/>
    <property type="molecule type" value="Genomic_DNA"/>
</dbReference>
<keyword evidence="7 10" id="KW-0443">Lipid metabolism</keyword>
<evidence type="ECO:0000256" key="8">
    <source>
        <dbReference type="ARBA" id="ARBA00023136"/>
    </source>
</evidence>
<keyword evidence="6 10" id="KW-1133">Transmembrane helix</keyword>
<keyword evidence="9 10" id="KW-0275">Fatty acid biosynthesis</keyword>
<dbReference type="EC" id="2.3.1.199" evidence="10"/>
<evidence type="ECO:0000256" key="2">
    <source>
        <dbReference type="ARBA" id="ARBA00022516"/>
    </source>
</evidence>
<dbReference type="PANTHER" id="PTHR11157:SF69">
    <property type="entry name" value="ELONGATION OF VERY LONG CHAIN FATTY ACIDS PROTEIN 7"/>
    <property type="match status" value="1"/>
</dbReference>
<dbReference type="GO" id="GO:0034626">
    <property type="term" value="P:fatty acid elongation, polyunsaturated fatty acid"/>
    <property type="evidence" value="ECO:0007669"/>
    <property type="project" value="TreeGrafter"/>
</dbReference>
<feature type="transmembrane region" description="Helical" evidence="10">
    <location>
        <begin position="81"/>
        <end position="99"/>
    </location>
</feature>
<dbReference type="Proteomes" id="UP000728032">
    <property type="component" value="Unassembled WGS sequence"/>
</dbReference>
<keyword evidence="4 10" id="KW-0812">Transmembrane</keyword>
<keyword evidence="5 10" id="KW-0276">Fatty acid metabolism</keyword>
<organism evidence="11">
    <name type="scientific">Oppiella nova</name>
    <dbReference type="NCBI Taxonomy" id="334625"/>
    <lineage>
        <taxon>Eukaryota</taxon>
        <taxon>Metazoa</taxon>
        <taxon>Ecdysozoa</taxon>
        <taxon>Arthropoda</taxon>
        <taxon>Chelicerata</taxon>
        <taxon>Arachnida</taxon>
        <taxon>Acari</taxon>
        <taxon>Acariformes</taxon>
        <taxon>Sarcoptiformes</taxon>
        <taxon>Oribatida</taxon>
        <taxon>Brachypylina</taxon>
        <taxon>Oppioidea</taxon>
        <taxon>Oppiidae</taxon>
        <taxon>Oppiella</taxon>
    </lineage>
</organism>
<name>A0A7R9QBN6_9ACAR</name>
<evidence type="ECO:0000256" key="1">
    <source>
        <dbReference type="ARBA" id="ARBA00004141"/>
    </source>
</evidence>
<evidence type="ECO:0000313" key="12">
    <source>
        <dbReference type="Proteomes" id="UP000728032"/>
    </source>
</evidence>
<comment type="catalytic activity">
    <reaction evidence="10">
        <text>a very-long-chain acyl-CoA + malonyl-CoA + H(+) = a very-long-chain 3-oxoacyl-CoA + CO2 + CoA</text>
        <dbReference type="Rhea" id="RHEA:32727"/>
        <dbReference type="ChEBI" id="CHEBI:15378"/>
        <dbReference type="ChEBI" id="CHEBI:16526"/>
        <dbReference type="ChEBI" id="CHEBI:57287"/>
        <dbReference type="ChEBI" id="CHEBI:57384"/>
        <dbReference type="ChEBI" id="CHEBI:90725"/>
        <dbReference type="ChEBI" id="CHEBI:90736"/>
        <dbReference type="EC" id="2.3.1.199"/>
    </reaction>
</comment>
<evidence type="ECO:0000256" key="5">
    <source>
        <dbReference type="ARBA" id="ARBA00022832"/>
    </source>
</evidence>
<feature type="transmembrane region" description="Helical" evidence="10">
    <location>
        <begin position="12"/>
        <end position="31"/>
    </location>
</feature>
<feature type="transmembrane region" description="Helical" evidence="10">
    <location>
        <begin position="135"/>
        <end position="157"/>
    </location>
</feature>
<dbReference type="GO" id="GO:0042761">
    <property type="term" value="P:very long-chain fatty acid biosynthetic process"/>
    <property type="evidence" value="ECO:0007669"/>
    <property type="project" value="TreeGrafter"/>
</dbReference>
<evidence type="ECO:0000256" key="4">
    <source>
        <dbReference type="ARBA" id="ARBA00022692"/>
    </source>
</evidence>
<evidence type="ECO:0000256" key="7">
    <source>
        <dbReference type="ARBA" id="ARBA00023098"/>
    </source>
</evidence>
<dbReference type="GO" id="GO:0019367">
    <property type="term" value="P:fatty acid elongation, saturated fatty acid"/>
    <property type="evidence" value="ECO:0007669"/>
    <property type="project" value="TreeGrafter"/>
</dbReference>
<accession>A0A7R9QBN6</accession>
<feature type="transmembrane region" description="Helical" evidence="10">
    <location>
        <begin position="197"/>
        <end position="218"/>
    </location>
</feature>
<sequence>MEWPLLGSPVPILAIILSYIYFVKVLGPAWMRDKKPFRIEGLIVIYNLGGQMTYFGKYSLICEPIDYSGSAESMRLVQLGWWLLLLKIVEFADTVFFVLRKKFSHISVLHVVHHSLVAWGVWVGMKFGAGGHNAFFPLVNCGIHTIMYTYYCLAALGPGVRKYLWWKRYLTIAQMVQFVVALIHACIPLFVDCGYQPGFAYALIAHALLFWVMFYNFYKNNYHKSHTKTILTDSHHHHNHHNNNDCQAYKSVCNQNDRLCQSVTNAMKVSQNNELFKISKIN</sequence>
<dbReference type="OrthoDB" id="434092at2759"/>
<evidence type="ECO:0000256" key="10">
    <source>
        <dbReference type="RuleBase" id="RU361115"/>
    </source>
</evidence>
<protein>
    <recommendedName>
        <fullName evidence="10">Elongation of very long chain fatty acids protein</fullName>
        <ecNumber evidence="10">2.3.1.199</ecNumber>
    </recommendedName>
    <alternativeName>
        <fullName evidence="10">Very-long-chain 3-oxoacyl-CoA synthase</fullName>
    </alternativeName>
</protein>
<dbReference type="GO" id="GO:0030148">
    <property type="term" value="P:sphingolipid biosynthetic process"/>
    <property type="evidence" value="ECO:0007669"/>
    <property type="project" value="TreeGrafter"/>
</dbReference>
<keyword evidence="8 10" id="KW-0472">Membrane</keyword>
<gene>
    <name evidence="11" type="ORF">ONB1V03_LOCUS2238</name>
</gene>
<proteinExistence type="inferred from homology"/>
<evidence type="ECO:0000313" key="11">
    <source>
        <dbReference type="EMBL" id="CAD7639836.1"/>
    </source>
</evidence>
<feature type="transmembrane region" description="Helical" evidence="10">
    <location>
        <begin position="111"/>
        <end position="129"/>
    </location>
</feature>
<dbReference type="AlphaFoldDB" id="A0A7R9QBN6"/>
<feature type="transmembrane region" description="Helical" evidence="10">
    <location>
        <begin position="169"/>
        <end position="191"/>
    </location>
</feature>
<feature type="transmembrane region" description="Helical" evidence="10">
    <location>
        <begin position="43"/>
        <end position="61"/>
    </location>
</feature>
<keyword evidence="2 10" id="KW-0444">Lipid biosynthesis</keyword>
<evidence type="ECO:0000256" key="3">
    <source>
        <dbReference type="ARBA" id="ARBA00022679"/>
    </source>
</evidence>
<keyword evidence="3 10" id="KW-0808">Transferase</keyword>
<dbReference type="PANTHER" id="PTHR11157">
    <property type="entry name" value="FATTY ACID ACYL TRANSFERASE-RELATED"/>
    <property type="match status" value="1"/>
</dbReference>
<dbReference type="Pfam" id="PF01151">
    <property type="entry name" value="ELO"/>
    <property type="match status" value="1"/>
</dbReference>
<dbReference type="GO" id="GO:0005789">
    <property type="term" value="C:endoplasmic reticulum membrane"/>
    <property type="evidence" value="ECO:0007669"/>
    <property type="project" value="TreeGrafter"/>
</dbReference>
<keyword evidence="12" id="KW-1185">Reference proteome</keyword>
<dbReference type="GO" id="GO:0009922">
    <property type="term" value="F:fatty acid elongase activity"/>
    <property type="evidence" value="ECO:0007669"/>
    <property type="project" value="UniProtKB-EC"/>
</dbReference>
<dbReference type="EMBL" id="CAJPVJ010000487">
    <property type="protein sequence ID" value="CAG2162646.1"/>
    <property type="molecule type" value="Genomic_DNA"/>
</dbReference>
<evidence type="ECO:0000256" key="6">
    <source>
        <dbReference type="ARBA" id="ARBA00022989"/>
    </source>
</evidence>
<dbReference type="GO" id="GO:0034625">
    <property type="term" value="P:fatty acid elongation, monounsaturated fatty acid"/>
    <property type="evidence" value="ECO:0007669"/>
    <property type="project" value="TreeGrafter"/>
</dbReference>
<evidence type="ECO:0000256" key="9">
    <source>
        <dbReference type="ARBA" id="ARBA00023160"/>
    </source>
</evidence>
<reference evidence="11" key="1">
    <citation type="submission" date="2020-11" db="EMBL/GenBank/DDBJ databases">
        <authorList>
            <person name="Tran Van P."/>
        </authorList>
    </citation>
    <scope>NUCLEOTIDE SEQUENCE</scope>
</reference>